<feature type="domain" description="Thioredoxin" evidence="2">
    <location>
        <begin position="35"/>
        <end position="197"/>
    </location>
</feature>
<dbReference type="STRING" id="1610489.SAMN06295981_0721"/>
<evidence type="ECO:0000313" key="3">
    <source>
        <dbReference type="EMBL" id="SMG15224.1"/>
    </source>
</evidence>
<accession>A0A1X7ILM7</accession>
<evidence type="ECO:0000313" key="4">
    <source>
        <dbReference type="Proteomes" id="UP000193309"/>
    </source>
</evidence>
<dbReference type="InterPro" id="IPR000866">
    <property type="entry name" value="AhpC/TSA"/>
</dbReference>
<dbReference type="InterPro" id="IPR050553">
    <property type="entry name" value="Thioredoxin_ResA/DsbE_sf"/>
</dbReference>
<sequence>MNRQALWTVIIGVVLTVAVVAGAFVMLRTVNDPGPENGAQAPEDAGPLTTDALLSEVGDRPDCPATGVGGVTLDCLGGENGPAAAEGITVANVWAWWCGPCRDELPYFDEFAAAHPEYTVVGVHADRNPGNGAAMLDELGISLPSYQDLDNAFAGTLGLPGVIPITVVFDGDEQLQMFPRTFESAAEIEEAVQAAVTGR</sequence>
<dbReference type="InterPro" id="IPR036249">
    <property type="entry name" value="Thioredoxin-like_sf"/>
</dbReference>
<dbReference type="GO" id="GO:0016209">
    <property type="term" value="F:antioxidant activity"/>
    <property type="evidence" value="ECO:0007669"/>
    <property type="project" value="InterPro"/>
</dbReference>
<proteinExistence type="predicted"/>
<dbReference type="Gene3D" id="3.40.30.10">
    <property type="entry name" value="Glutaredoxin"/>
    <property type="match status" value="1"/>
</dbReference>
<keyword evidence="4" id="KW-1185">Reference proteome</keyword>
<organism evidence="3 4">
    <name type="scientific">Corynebacterium pollutisoli</name>
    <dbReference type="NCBI Taxonomy" id="1610489"/>
    <lineage>
        <taxon>Bacteria</taxon>
        <taxon>Bacillati</taxon>
        <taxon>Actinomycetota</taxon>
        <taxon>Actinomycetes</taxon>
        <taxon>Mycobacteriales</taxon>
        <taxon>Corynebacteriaceae</taxon>
        <taxon>Corynebacterium</taxon>
    </lineage>
</organism>
<dbReference type="PANTHER" id="PTHR42852:SF13">
    <property type="entry name" value="PROTEIN DIPZ"/>
    <property type="match status" value="1"/>
</dbReference>
<dbReference type="PROSITE" id="PS51352">
    <property type="entry name" value="THIOREDOXIN_2"/>
    <property type="match status" value="1"/>
</dbReference>
<keyword evidence="3" id="KW-0413">Isomerase</keyword>
<keyword evidence="1" id="KW-0472">Membrane</keyword>
<keyword evidence="1" id="KW-0812">Transmembrane</keyword>
<reference evidence="4" key="1">
    <citation type="submission" date="2017-04" db="EMBL/GenBank/DDBJ databases">
        <authorList>
            <person name="Varghese N."/>
            <person name="Submissions S."/>
        </authorList>
    </citation>
    <scope>NUCLEOTIDE SEQUENCE [LARGE SCALE GENOMIC DNA]</scope>
    <source>
        <strain evidence="4">VDS</strain>
    </source>
</reference>
<feature type="transmembrane region" description="Helical" evidence="1">
    <location>
        <begin position="6"/>
        <end position="27"/>
    </location>
</feature>
<dbReference type="AlphaFoldDB" id="A0A1X7ILM7"/>
<dbReference type="OrthoDB" id="9796554at2"/>
<dbReference type="EMBL" id="FXAR01000002">
    <property type="protein sequence ID" value="SMG15224.1"/>
    <property type="molecule type" value="Genomic_DNA"/>
</dbReference>
<name>A0A1X7ILM7_9CORY</name>
<dbReference type="SUPFAM" id="SSF52833">
    <property type="entry name" value="Thioredoxin-like"/>
    <property type="match status" value="1"/>
</dbReference>
<evidence type="ECO:0000259" key="2">
    <source>
        <dbReference type="PROSITE" id="PS51352"/>
    </source>
</evidence>
<dbReference type="GO" id="GO:0016853">
    <property type="term" value="F:isomerase activity"/>
    <property type="evidence" value="ECO:0007669"/>
    <property type="project" value="UniProtKB-KW"/>
</dbReference>
<dbReference type="PROSITE" id="PS00194">
    <property type="entry name" value="THIOREDOXIN_1"/>
    <property type="match status" value="1"/>
</dbReference>
<dbReference type="InterPro" id="IPR013766">
    <property type="entry name" value="Thioredoxin_domain"/>
</dbReference>
<keyword evidence="1" id="KW-1133">Transmembrane helix</keyword>
<dbReference type="GO" id="GO:0016491">
    <property type="term" value="F:oxidoreductase activity"/>
    <property type="evidence" value="ECO:0007669"/>
    <property type="project" value="InterPro"/>
</dbReference>
<dbReference type="RefSeq" id="WP_085548890.1">
    <property type="nucleotide sequence ID" value="NZ_FXAR01000002.1"/>
</dbReference>
<gene>
    <name evidence="3" type="ORF">SAMN06295981_0721</name>
</gene>
<protein>
    <submittedName>
        <fullName evidence="3">Thiol-disulfide isomerase or thioredoxin</fullName>
    </submittedName>
</protein>
<dbReference type="InterPro" id="IPR017937">
    <property type="entry name" value="Thioredoxin_CS"/>
</dbReference>
<dbReference type="Proteomes" id="UP000193309">
    <property type="component" value="Unassembled WGS sequence"/>
</dbReference>
<dbReference type="PANTHER" id="PTHR42852">
    <property type="entry name" value="THIOL:DISULFIDE INTERCHANGE PROTEIN DSBE"/>
    <property type="match status" value="1"/>
</dbReference>
<evidence type="ECO:0000256" key="1">
    <source>
        <dbReference type="SAM" id="Phobius"/>
    </source>
</evidence>
<dbReference type="Pfam" id="PF00578">
    <property type="entry name" value="AhpC-TSA"/>
    <property type="match status" value="1"/>
</dbReference>
<dbReference type="CDD" id="cd02966">
    <property type="entry name" value="TlpA_like_family"/>
    <property type="match status" value="1"/>
</dbReference>